<protein>
    <recommendedName>
        <fullName evidence="3">Putative plant transposon protein domain-containing protein</fullName>
    </recommendedName>
</protein>
<gene>
    <name evidence="4" type="ORF">PIB30_071134</name>
</gene>
<evidence type="ECO:0000256" key="1">
    <source>
        <dbReference type="SAM" id="MobiDB-lite"/>
    </source>
</evidence>
<dbReference type="EMBL" id="JASCZI010272676">
    <property type="protein sequence ID" value="MED6223141.1"/>
    <property type="molecule type" value="Genomic_DNA"/>
</dbReference>
<keyword evidence="5" id="KW-1185">Reference proteome</keyword>
<name>A0ABU6ZMH0_9FABA</name>
<evidence type="ECO:0000259" key="3">
    <source>
        <dbReference type="Pfam" id="PF20167"/>
    </source>
</evidence>
<evidence type="ECO:0000256" key="2">
    <source>
        <dbReference type="SAM" id="SignalP"/>
    </source>
</evidence>
<proteinExistence type="predicted"/>
<accession>A0ABU6ZMH0</accession>
<feature type="chain" id="PRO_5045058007" description="Putative plant transposon protein domain-containing protein" evidence="2">
    <location>
        <begin position="28"/>
        <end position="397"/>
    </location>
</feature>
<reference evidence="4 5" key="1">
    <citation type="journal article" date="2023" name="Plants (Basel)">
        <title>Bridging the Gap: Combining Genomics and Transcriptomics Approaches to Understand Stylosanthes scabra, an Orphan Legume from the Brazilian Caatinga.</title>
        <authorList>
            <person name="Ferreira-Neto J.R.C."/>
            <person name="da Silva M.D."/>
            <person name="Binneck E."/>
            <person name="de Melo N.F."/>
            <person name="da Silva R.H."/>
            <person name="de Melo A.L.T.M."/>
            <person name="Pandolfi V."/>
            <person name="Bustamante F.O."/>
            <person name="Brasileiro-Vidal A.C."/>
            <person name="Benko-Iseppon A.M."/>
        </authorList>
    </citation>
    <scope>NUCLEOTIDE SEQUENCE [LARGE SCALE GENOMIC DNA]</scope>
    <source>
        <tissue evidence="4">Leaves</tissue>
    </source>
</reference>
<sequence length="397" mass="45192">MPCPVISSLWLISLCITLEWLVRKGKALVKATTSAVASSTTGNPSLPLNDTYFDTVCQNNAGKLVGRGIVCERPLKFPDAIPDLVRHKIEKQGWNFLYNDTIPVNTTLVREFCANFAQLKQIEVYLRGKMVPFTLAIIHDILEIPRLNIMGKDDLQKSLDQHKQKIIVTYLDPAQHDNTLSHSTAIMIWALMEEKRIILPRVLKDAVHKVHAGKRHSLALPCLIMKIAHSNRIPQRPGDEMFHILRAARYIPYGDWDEWGIHLKKRKKRSEAVPLNQLSALVLKPPTSRRAPDLGYVVQLLHQVLQGQRRIDRRCQNIKRFLQHTFPDFDISQLDPVTPEHEPPSAERSEDFMDAEGGEDDDQDSEGGVDEEEYAPYRRATKPKEHPDDSTDTASED</sequence>
<evidence type="ECO:0000313" key="4">
    <source>
        <dbReference type="EMBL" id="MED6223141.1"/>
    </source>
</evidence>
<dbReference type="InterPro" id="IPR046796">
    <property type="entry name" value="Transposase_32_dom"/>
</dbReference>
<feature type="domain" description="Putative plant transposon protein" evidence="3">
    <location>
        <begin position="91"/>
        <end position="234"/>
    </location>
</feature>
<dbReference type="Proteomes" id="UP001341840">
    <property type="component" value="Unassembled WGS sequence"/>
</dbReference>
<dbReference type="Pfam" id="PF20167">
    <property type="entry name" value="Transposase_32"/>
    <property type="match status" value="1"/>
</dbReference>
<keyword evidence="2" id="KW-0732">Signal</keyword>
<comment type="caution">
    <text evidence="4">The sequence shown here is derived from an EMBL/GenBank/DDBJ whole genome shotgun (WGS) entry which is preliminary data.</text>
</comment>
<feature type="signal peptide" evidence="2">
    <location>
        <begin position="1"/>
        <end position="27"/>
    </location>
</feature>
<feature type="region of interest" description="Disordered" evidence="1">
    <location>
        <begin position="330"/>
        <end position="397"/>
    </location>
</feature>
<feature type="compositionally biased region" description="Acidic residues" evidence="1">
    <location>
        <begin position="352"/>
        <end position="374"/>
    </location>
</feature>
<feature type="compositionally biased region" description="Basic and acidic residues" evidence="1">
    <location>
        <begin position="338"/>
        <end position="351"/>
    </location>
</feature>
<evidence type="ECO:0000313" key="5">
    <source>
        <dbReference type="Proteomes" id="UP001341840"/>
    </source>
</evidence>
<organism evidence="4 5">
    <name type="scientific">Stylosanthes scabra</name>
    <dbReference type="NCBI Taxonomy" id="79078"/>
    <lineage>
        <taxon>Eukaryota</taxon>
        <taxon>Viridiplantae</taxon>
        <taxon>Streptophyta</taxon>
        <taxon>Embryophyta</taxon>
        <taxon>Tracheophyta</taxon>
        <taxon>Spermatophyta</taxon>
        <taxon>Magnoliopsida</taxon>
        <taxon>eudicotyledons</taxon>
        <taxon>Gunneridae</taxon>
        <taxon>Pentapetalae</taxon>
        <taxon>rosids</taxon>
        <taxon>fabids</taxon>
        <taxon>Fabales</taxon>
        <taxon>Fabaceae</taxon>
        <taxon>Papilionoideae</taxon>
        <taxon>50 kb inversion clade</taxon>
        <taxon>dalbergioids sensu lato</taxon>
        <taxon>Dalbergieae</taxon>
        <taxon>Pterocarpus clade</taxon>
        <taxon>Stylosanthes</taxon>
    </lineage>
</organism>